<feature type="transmembrane region" description="Helical" evidence="1">
    <location>
        <begin position="47"/>
        <end position="66"/>
    </location>
</feature>
<organism evidence="2 3">
    <name type="scientific">Maliponia aquimaris</name>
    <dbReference type="NCBI Taxonomy" id="1673631"/>
    <lineage>
        <taxon>Bacteria</taxon>
        <taxon>Pseudomonadati</taxon>
        <taxon>Pseudomonadota</taxon>
        <taxon>Alphaproteobacteria</taxon>
        <taxon>Rhodobacterales</taxon>
        <taxon>Paracoccaceae</taxon>
        <taxon>Maliponia</taxon>
    </lineage>
</organism>
<dbReference type="EMBL" id="FXYF01000004">
    <property type="protein sequence ID" value="SMX39221.1"/>
    <property type="molecule type" value="Genomic_DNA"/>
</dbReference>
<keyword evidence="1" id="KW-0472">Membrane</keyword>
<feature type="transmembrane region" description="Helical" evidence="1">
    <location>
        <begin position="21"/>
        <end position="41"/>
    </location>
</feature>
<keyword evidence="3" id="KW-1185">Reference proteome</keyword>
<name>A0A238K8I0_9RHOB</name>
<accession>A0A238K8I0</accession>
<proteinExistence type="predicted"/>
<reference evidence="2 3" key="1">
    <citation type="submission" date="2017-05" db="EMBL/GenBank/DDBJ databases">
        <authorList>
            <person name="Song R."/>
            <person name="Chenine A.L."/>
            <person name="Ruprecht R.M."/>
        </authorList>
    </citation>
    <scope>NUCLEOTIDE SEQUENCE [LARGE SCALE GENOMIC DNA]</scope>
    <source>
        <strain evidence="2 3">CECT 8898</strain>
    </source>
</reference>
<dbReference type="Proteomes" id="UP000207598">
    <property type="component" value="Unassembled WGS sequence"/>
</dbReference>
<gene>
    <name evidence="2" type="ORF">MAA8898_01941</name>
</gene>
<dbReference type="RefSeq" id="WP_094020758.1">
    <property type="nucleotide sequence ID" value="NZ_FXYF01000004.1"/>
</dbReference>
<keyword evidence="1" id="KW-0812">Transmembrane</keyword>
<protein>
    <submittedName>
        <fullName evidence="2">Uncharacterized protein</fullName>
    </submittedName>
</protein>
<dbReference type="OrthoDB" id="7877339at2"/>
<sequence>MRVTVTTPDRFEAKVQSWLSGMILLVLGVLCAALGLAALGAGEAQGAIFSAIGLGLLALGAWLLSLRTHVVFDRPANRATLRFASLFGAREAAFPLDSVQRARVLRQRLSGRRQYNLVLVVTRDGTAEAHSLSRGYGSGGWRKGRLSRAINAWLGVAEGD</sequence>
<keyword evidence="1" id="KW-1133">Transmembrane helix</keyword>
<evidence type="ECO:0000313" key="2">
    <source>
        <dbReference type="EMBL" id="SMX39221.1"/>
    </source>
</evidence>
<evidence type="ECO:0000256" key="1">
    <source>
        <dbReference type="SAM" id="Phobius"/>
    </source>
</evidence>
<dbReference type="AlphaFoldDB" id="A0A238K8I0"/>
<evidence type="ECO:0000313" key="3">
    <source>
        <dbReference type="Proteomes" id="UP000207598"/>
    </source>
</evidence>